<dbReference type="PANTHER" id="PTHR13351">
    <property type="entry name" value="RENIN RECEPTOR"/>
    <property type="match status" value="1"/>
</dbReference>
<evidence type="ECO:0008006" key="18">
    <source>
        <dbReference type="Google" id="ProtNLM"/>
    </source>
</evidence>
<evidence type="ECO:0000256" key="10">
    <source>
        <dbReference type="ARBA" id="ARBA00023136"/>
    </source>
</evidence>
<proteinExistence type="predicted"/>
<accession>A0AAN9Z9K6</accession>
<name>A0AAN9Z9K6_9ORTH</name>
<dbReference type="Proteomes" id="UP001378592">
    <property type="component" value="Unassembled WGS sequence"/>
</dbReference>
<dbReference type="AlphaFoldDB" id="A0AAN9Z9K6"/>
<dbReference type="GO" id="GO:0030177">
    <property type="term" value="P:positive regulation of Wnt signaling pathway"/>
    <property type="evidence" value="ECO:0007669"/>
    <property type="project" value="TreeGrafter"/>
</dbReference>
<evidence type="ECO:0000256" key="9">
    <source>
        <dbReference type="ARBA" id="ARBA00022989"/>
    </source>
</evidence>
<protein>
    <recommendedName>
        <fullName evidence="18">Renin receptor</fullName>
    </recommendedName>
</protein>
<evidence type="ECO:0000256" key="6">
    <source>
        <dbReference type="ARBA" id="ARBA00022692"/>
    </source>
</evidence>
<dbReference type="InterPro" id="IPR012493">
    <property type="entry name" value="Renin_rcpt"/>
</dbReference>
<feature type="chain" id="PRO_5042860785" description="Renin receptor" evidence="13">
    <location>
        <begin position="18"/>
        <end position="333"/>
    </location>
</feature>
<evidence type="ECO:0000256" key="7">
    <source>
        <dbReference type="ARBA" id="ARBA00022729"/>
    </source>
</evidence>
<feature type="signal peptide" evidence="13">
    <location>
        <begin position="1"/>
        <end position="17"/>
    </location>
</feature>
<dbReference type="Pfam" id="PF07850">
    <property type="entry name" value="Renin_r"/>
    <property type="match status" value="1"/>
</dbReference>
<evidence type="ECO:0000256" key="2">
    <source>
        <dbReference type="ARBA" id="ARBA00004251"/>
    </source>
</evidence>
<evidence type="ECO:0000256" key="13">
    <source>
        <dbReference type="SAM" id="SignalP"/>
    </source>
</evidence>
<organism evidence="16 17">
    <name type="scientific">Gryllus longicercus</name>
    <dbReference type="NCBI Taxonomy" id="2509291"/>
    <lineage>
        <taxon>Eukaryota</taxon>
        <taxon>Metazoa</taxon>
        <taxon>Ecdysozoa</taxon>
        <taxon>Arthropoda</taxon>
        <taxon>Hexapoda</taxon>
        <taxon>Insecta</taxon>
        <taxon>Pterygota</taxon>
        <taxon>Neoptera</taxon>
        <taxon>Polyneoptera</taxon>
        <taxon>Orthoptera</taxon>
        <taxon>Ensifera</taxon>
        <taxon>Gryllidea</taxon>
        <taxon>Grylloidea</taxon>
        <taxon>Gryllidae</taxon>
        <taxon>Gryllinae</taxon>
        <taxon>Gryllus</taxon>
    </lineage>
</organism>
<dbReference type="Pfam" id="PF25294">
    <property type="entry name" value="RENR_N"/>
    <property type="match status" value="1"/>
</dbReference>
<evidence type="ECO:0000259" key="15">
    <source>
        <dbReference type="Pfam" id="PF25294"/>
    </source>
</evidence>
<dbReference type="GO" id="GO:0005789">
    <property type="term" value="C:endoplasmic reticulum membrane"/>
    <property type="evidence" value="ECO:0007669"/>
    <property type="project" value="UniProtKB-SubCell"/>
</dbReference>
<dbReference type="PANTHER" id="PTHR13351:SF1">
    <property type="entry name" value="RENIN RECEPTOR"/>
    <property type="match status" value="1"/>
</dbReference>
<evidence type="ECO:0000313" key="17">
    <source>
        <dbReference type="Proteomes" id="UP001378592"/>
    </source>
</evidence>
<evidence type="ECO:0000256" key="4">
    <source>
        <dbReference type="ARBA" id="ARBA00022475"/>
    </source>
</evidence>
<feature type="domain" description="Renin receptor N-terminal" evidence="15">
    <location>
        <begin position="19"/>
        <end position="251"/>
    </location>
</feature>
<keyword evidence="5" id="KW-0165">Cleavage on pair of basic residues</keyword>
<evidence type="ECO:0000256" key="5">
    <source>
        <dbReference type="ARBA" id="ARBA00022685"/>
    </source>
</evidence>
<dbReference type="InterPro" id="IPR057318">
    <property type="entry name" value="RENR_N"/>
</dbReference>
<evidence type="ECO:0000256" key="8">
    <source>
        <dbReference type="ARBA" id="ARBA00022824"/>
    </source>
</evidence>
<feature type="domain" description="Renin receptor-like C-terminal transmembrane spanning segment" evidence="14">
    <location>
        <begin position="255"/>
        <end position="330"/>
    </location>
</feature>
<feature type="transmembrane region" description="Helical" evidence="12">
    <location>
        <begin position="290"/>
        <end position="310"/>
    </location>
</feature>
<evidence type="ECO:0000256" key="12">
    <source>
        <dbReference type="SAM" id="Phobius"/>
    </source>
</evidence>
<dbReference type="GO" id="GO:0038023">
    <property type="term" value="F:signaling receptor activity"/>
    <property type="evidence" value="ECO:0007669"/>
    <property type="project" value="InterPro"/>
</dbReference>
<evidence type="ECO:0000256" key="3">
    <source>
        <dbReference type="ARBA" id="ARBA00004373"/>
    </source>
</evidence>
<keyword evidence="4" id="KW-1003">Cell membrane</keyword>
<keyword evidence="7 13" id="KW-0732">Signal</keyword>
<dbReference type="GO" id="GO:0098588">
    <property type="term" value="C:bounding membrane of organelle"/>
    <property type="evidence" value="ECO:0007669"/>
    <property type="project" value="UniProtKB-ARBA"/>
</dbReference>
<keyword evidence="10 12" id="KW-0472">Membrane</keyword>
<dbReference type="EMBL" id="JAZDUA010000105">
    <property type="protein sequence ID" value="KAK7867957.1"/>
    <property type="molecule type" value="Genomic_DNA"/>
</dbReference>
<evidence type="ECO:0000256" key="11">
    <source>
        <dbReference type="ARBA" id="ARBA00023170"/>
    </source>
</evidence>
<evidence type="ECO:0000256" key="1">
    <source>
        <dbReference type="ARBA" id="ARBA00004115"/>
    </source>
</evidence>
<keyword evidence="11" id="KW-0675">Receptor</keyword>
<comment type="caution">
    <text evidence="16">The sequence shown here is derived from an EMBL/GenBank/DDBJ whole genome shotgun (WGS) entry which is preliminary data.</text>
</comment>
<keyword evidence="8" id="KW-0256">Endoplasmic reticulum</keyword>
<evidence type="ECO:0000259" key="14">
    <source>
        <dbReference type="Pfam" id="PF07850"/>
    </source>
</evidence>
<comment type="subcellular location">
    <subcellularLocation>
        <location evidence="2">Cell membrane</location>
        <topology evidence="2">Single-pass type I membrane protein</topology>
    </subcellularLocation>
    <subcellularLocation>
        <location evidence="1">Endoplasmic reticulum membrane</location>
        <topology evidence="1">Single-pass type I membrane protein</topology>
    </subcellularLocation>
    <subcellularLocation>
        <location evidence="3">Vesicle</location>
    </subcellularLocation>
</comment>
<sequence length="333" mass="37877">MMKLVLCFVAFFAAAFGSGDVTFIHHPKNIYFKGNEIVDQSFLTEIFSASLGFTTNQDSDWSGLRITNPFHYAEAIVVLFVDGIEKLESVKGHHFDLNTDEDEDTIWLNLERRVRNRFPSQNNTLMRVELTEGPNGLVPFYNLIGEADNTVLPDVQFLDLNVTEDRAFLSEISLLQDIVKKVESGSISRDGIPDVYWFLLRGLHAVWDLHSDESPATVEAEQLLKDTVNEMNRAFIKAYEGRVLITMITSDVSHTRQVRQVASPEATRASSVDLKAAPTYDENYPVIFNIILWFMVTFVMALLAICLVIMRMDPGRDSIIYRMTTMKSMKKEN</sequence>
<dbReference type="GO" id="GO:0009897">
    <property type="term" value="C:external side of plasma membrane"/>
    <property type="evidence" value="ECO:0007669"/>
    <property type="project" value="TreeGrafter"/>
</dbReference>
<reference evidence="16 17" key="1">
    <citation type="submission" date="2024-03" db="EMBL/GenBank/DDBJ databases">
        <title>The genome assembly and annotation of the cricket Gryllus longicercus Weissman &amp; Gray.</title>
        <authorList>
            <person name="Szrajer S."/>
            <person name="Gray D."/>
            <person name="Ylla G."/>
        </authorList>
    </citation>
    <scope>NUCLEOTIDE SEQUENCE [LARGE SCALE GENOMIC DNA]</scope>
    <source>
        <strain evidence="16">DAG 2021-001</strain>
        <tissue evidence="16">Whole body minus gut</tissue>
    </source>
</reference>
<gene>
    <name evidence="16" type="ORF">R5R35_005299</name>
</gene>
<dbReference type="GO" id="GO:0031982">
    <property type="term" value="C:vesicle"/>
    <property type="evidence" value="ECO:0007669"/>
    <property type="project" value="UniProtKB-SubCell"/>
</dbReference>
<keyword evidence="9 12" id="KW-1133">Transmembrane helix</keyword>
<dbReference type="InterPro" id="IPR056780">
    <property type="entry name" value="Renin_r_C"/>
</dbReference>
<keyword evidence="6 12" id="KW-0812">Transmembrane</keyword>
<keyword evidence="17" id="KW-1185">Reference proteome</keyword>
<evidence type="ECO:0000313" key="16">
    <source>
        <dbReference type="EMBL" id="KAK7867957.1"/>
    </source>
</evidence>